<evidence type="ECO:0000256" key="3">
    <source>
        <dbReference type="ARBA" id="ARBA00023295"/>
    </source>
</evidence>
<evidence type="ECO:0000313" key="5">
    <source>
        <dbReference type="EMBL" id="KAL0477543.1"/>
    </source>
</evidence>
<reference evidence="5 6" key="1">
    <citation type="submission" date="2024-03" db="EMBL/GenBank/DDBJ databases">
        <title>The Acrasis kona genome and developmental transcriptomes reveal deep origins of eukaryotic multicellular pathways.</title>
        <authorList>
            <person name="Sheikh S."/>
            <person name="Fu C.-J."/>
            <person name="Brown M.W."/>
            <person name="Baldauf S.L."/>
        </authorList>
    </citation>
    <scope>NUCLEOTIDE SEQUENCE [LARGE SCALE GENOMIC DNA]</scope>
    <source>
        <strain evidence="5 6">ATCC MYA-3509</strain>
    </source>
</reference>
<accession>A0AAW2YJI3</accession>
<dbReference type="InterPro" id="IPR036452">
    <property type="entry name" value="Ribo_hydro-like"/>
</dbReference>
<comment type="similarity">
    <text evidence="1">Belongs to the IUNH family.</text>
</comment>
<protein>
    <submittedName>
        <fullName evidence="5">Inosine-uridine-preferring nucleoside hydrolase</fullName>
    </submittedName>
</protein>
<dbReference type="PANTHER" id="PTHR12304:SF59">
    <property type="entry name" value="INOSINE-URIDINE PREFERRING NUCLEOSIDE HYDROLASE FAMILY PROTEIN"/>
    <property type="match status" value="1"/>
</dbReference>
<feature type="domain" description="Inosine/uridine-preferring nucleoside hydrolase" evidence="4">
    <location>
        <begin position="4"/>
        <end position="300"/>
    </location>
</feature>
<dbReference type="InterPro" id="IPR023186">
    <property type="entry name" value="IUNH"/>
</dbReference>
<gene>
    <name evidence="5" type="ORF">AKO1_010822</name>
</gene>
<evidence type="ECO:0000313" key="6">
    <source>
        <dbReference type="Proteomes" id="UP001431209"/>
    </source>
</evidence>
<dbReference type="Proteomes" id="UP001431209">
    <property type="component" value="Unassembled WGS sequence"/>
</dbReference>
<dbReference type="GO" id="GO:0006152">
    <property type="term" value="P:purine nucleoside catabolic process"/>
    <property type="evidence" value="ECO:0007669"/>
    <property type="project" value="TreeGrafter"/>
</dbReference>
<dbReference type="Gene3D" id="3.90.245.10">
    <property type="entry name" value="Ribonucleoside hydrolase-like"/>
    <property type="match status" value="1"/>
</dbReference>
<keyword evidence="2 5" id="KW-0378">Hydrolase</keyword>
<dbReference type="CDD" id="cd02651">
    <property type="entry name" value="nuc_hydro_IU_UC_XIUA"/>
    <property type="match status" value="1"/>
</dbReference>
<proteinExistence type="inferred from homology"/>
<keyword evidence="3" id="KW-0326">Glycosidase</keyword>
<name>A0AAW2YJI3_9EUKA</name>
<dbReference type="PANTHER" id="PTHR12304">
    <property type="entry name" value="INOSINE-URIDINE PREFERRING NUCLEOSIDE HYDROLASE"/>
    <property type="match status" value="1"/>
</dbReference>
<sequence>MKYVFLDCDPGHDDAMAIILAGHHPDLHLLGVSTACGNQTVDKTTINALKILSVSGLEHVEVVKGQAAPLMRPPKPCPEIHGTSGLDGTTFPVLTKKPIQGKKAIVYMNEVISQQTEPVHLICTGQLTNAALLLTVYPEIKEKLAQIVFMGGGVGVGNTSPAAEFNIECDPEAAKIVLESGVQIVMVPLEVTHTALCTPTIIERLHSLNTSFSSLIVDLLMFFQDAYKKVFRFQHPPLHDPCAVLYVARPDLFKTELMRVDIDTESRLCAGRTVCDIYHMSTLVKNVHVALHMNVDEFWNQMIQAVQKADTLSSMNK</sequence>
<evidence type="ECO:0000256" key="2">
    <source>
        <dbReference type="ARBA" id="ARBA00022801"/>
    </source>
</evidence>
<dbReference type="AlphaFoldDB" id="A0AAW2YJI3"/>
<keyword evidence="6" id="KW-1185">Reference proteome</keyword>
<dbReference type="InterPro" id="IPR001910">
    <property type="entry name" value="Inosine/uridine_hydrolase_dom"/>
</dbReference>
<comment type="caution">
    <text evidence="5">The sequence shown here is derived from an EMBL/GenBank/DDBJ whole genome shotgun (WGS) entry which is preliminary data.</text>
</comment>
<evidence type="ECO:0000256" key="1">
    <source>
        <dbReference type="ARBA" id="ARBA00009176"/>
    </source>
</evidence>
<dbReference type="EMBL" id="JAOPGA020000191">
    <property type="protein sequence ID" value="KAL0477543.1"/>
    <property type="molecule type" value="Genomic_DNA"/>
</dbReference>
<evidence type="ECO:0000259" key="4">
    <source>
        <dbReference type="Pfam" id="PF01156"/>
    </source>
</evidence>
<organism evidence="5 6">
    <name type="scientific">Acrasis kona</name>
    <dbReference type="NCBI Taxonomy" id="1008807"/>
    <lineage>
        <taxon>Eukaryota</taxon>
        <taxon>Discoba</taxon>
        <taxon>Heterolobosea</taxon>
        <taxon>Tetramitia</taxon>
        <taxon>Eutetramitia</taxon>
        <taxon>Acrasidae</taxon>
        <taxon>Acrasis</taxon>
    </lineage>
</organism>
<dbReference type="SUPFAM" id="SSF53590">
    <property type="entry name" value="Nucleoside hydrolase"/>
    <property type="match status" value="1"/>
</dbReference>
<dbReference type="GO" id="GO:0008477">
    <property type="term" value="F:purine nucleosidase activity"/>
    <property type="evidence" value="ECO:0007669"/>
    <property type="project" value="TreeGrafter"/>
</dbReference>
<dbReference type="GO" id="GO:0005829">
    <property type="term" value="C:cytosol"/>
    <property type="evidence" value="ECO:0007669"/>
    <property type="project" value="TreeGrafter"/>
</dbReference>
<dbReference type="Pfam" id="PF01156">
    <property type="entry name" value="IU_nuc_hydro"/>
    <property type="match status" value="1"/>
</dbReference>